<evidence type="ECO:0000313" key="2">
    <source>
        <dbReference type="Proteomes" id="UP000775547"/>
    </source>
</evidence>
<accession>A0A9P7K6R9</accession>
<name>A0A9P7K6R9_9AGAR</name>
<reference evidence="1" key="2">
    <citation type="submission" date="2021-10" db="EMBL/GenBank/DDBJ databases">
        <title>Phylogenomics reveals ancestral predisposition of the termite-cultivated fungus Termitomyces towards a domesticated lifestyle.</title>
        <authorList>
            <person name="Auxier B."/>
            <person name="Grum-Grzhimaylo A."/>
            <person name="Cardenas M.E."/>
            <person name="Lodge J.D."/>
            <person name="Laessoe T."/>
            <person name="Pedersen O."/>
            <person name="Smith M.E."/>
            <person name="Kuyper T.W."/>
            <person name="Franco-Molano E.A."/>
            <person name="Baroni T.J."/>
            <person name="Aanen D.K."/>
        </authorList>
    </citation>
    <scope>NUCLEOTIDE SEQUENCE</scope>
    <source>
        <strain evidence="1">AP01</strain>
        <tissue evidence="1">Mycelium</tissue>
    </source>
</reference>
<protein>
    <submittedName>
        <fullName evidence="1">Uncharacterized protein</fullName>
    </submittedName>
</protein>
<comment type="caution">
    <text evidence="1">The sequence shown here is derived from an EMBL/GenBank/DDBJ whole genome shotgun (WGS) entry which is preliminary data.</text>
</comment>
<reference evidence="1" key="1">
    <citation type="submission" date="2020-07" db="EMBL/GenBank/DDBJ databases">
        <authorList>
            <person name="Nieuwenhuis M."/>
            <person name="Van De Peppel L.J.J."/>
        </authorList>
    </citation>
    <scope>NUCLEOTIDE SEQUENCE</scope>
    <source>
        <strain evidence="1">AP01</strain>
        <tissue evidence="1">Mycelium</tissue>
    </source>
</reference>
<gene>
    <name evidence="1" type="ORF">DXG03_003826</name>
</gene>
<feature type="non-terminal residue" evidence="1">
    <location>
        <position position="113"/>
    </location>
</feature>
<proteinExistence type="predicted"/>
<sequence>MSDAKFPVTPLPMLSPEEQLAFLESSMSTLLSTSQTTATALMHILALVNLTLPTALTPATPAVVQTSPSMTQAATTAISLPKDLSNLPTFLEAYKGQATADMKAETEAQLHPT</sequence>
<dbReference type="EMBL" id="JABCKV010002266">
    <property type="protein sequence ID" value="KAG5639163.1"/>
    <property type="molecule type" value="Genomic_DNA"/>
</dbReference>
<keyword evidence="2" id="KW-1185">Reference proteome</keyword>
<evidence type="ECO:0000313" key="1">
    <source>
        <dbReference type="EMBL" id="KAG5639163.1"/>
    </source>
</evidence>
<dbReference type="AlphaFoldDB" id="A0A9P7K6R9"/>
<organism evidence="1 2">
    <name type="scientific">Asterophora parasitica</name>
    <dbReference type="NCBI Taxonomy" id="117018"/>
    <lineage>
        <taxon>Eukaryota</taxon>
        <taxon>Fungi</taxon>
        <taxon>Dikarya</taxon>
        <taxon>Basidiomycota</taxon>
        <taxon>Agaricomycotina</taxon>
        <taxon>Agaricomycetes</taxon>
        <taxon>Agaricomycetidae</taxon>
        <taxon>Agaricales</taxon>
        <taxon>Tricholomatineae</taxon>
        <taxon>Lyophyllaceae</taxon>
        <taxon>Asterophora</taxon>
    </lineage>
</organism>
<dbReference type="Proteomes" id="UP000775547">
    <property type="component" value="Unassembled WGS sequence"/>
</dbReference>